<name>A0A9D1K8K1_9FIRM</name>
<keyword evidence="5" id="KW-0813">Transport</keyword>
<evidence type="ECO:0000256" key="9">
    <source>
        <dbReference type="ARBA" id="ARBA00022989"/>
    </source>
</evidence>
<accession>A0A9D1K8K1</accession>
<organism evidence="14 15">
    <name type="scientific">Candidatus Scatomorpha pullistercoris</name>
    <dbReference type="NCBI Taxonomy" id="2840929"/>
    <lineage>
        <taxon>Bacteria</taxon>
        <taxon>Bacillati</taxon>
        <taxon>Bacillota</taxon>
        <taxon>Clostridia</taxon>
        <taxon>Eubacteriales</taxon>
        <taxon>Candidatus Scatomorpha</taxon>
    </lineage>
</organism>
<feature type="transmembrane region" description="Helical" evidence="13">
    <location>
        <begin position="199"/>
        <end position="223"/>
    </location>
</feature>
<comment type="caution">
    <text evidence="14">The sequence shown here is derived from an EMBL/GenBank/DDBJ whole genome shotgun (WGS) entry which is preliminary data.</text>
</comment>
<evidence type="ECO:0000256" key="6">
    <source>
        <dbReference type="ARBA" id="ARBA00022449"/>
    </source>
</evidence>
<feature type="transmembrane region" description="Helical" evidence="13">
    <location>
        <begin position="172"/>
        <end position="193"/>
    </location>
</feature>
<dbReference type="PANTHER" id="PTHR43298">
    <property type="entry name" value="MULTIDRUG RESISTANCE PROTEIN NORM-RELATED"/>
    <property type="match status" value="1"/>
</dbReference>
<feature type="transmembrane region" description="Helical" evidence="13">
    <location>
        <begin position="324"/>
        <end position="344"/>
    </location>
</feature>
<evidence type="ECO:0000256" key="12">
    <source>
        <dbReference type="ARBA" id="ARBA00031636"/>
    </source>
</evidence>
<dbReference type="PIRSF" id="PIRSF006603">
    <property type="entry name" value="DinF"/>
    <property type="match status" value="1"/>
</dbReference>
<comment type="function">
    <text evidence="1">Multidrug efflux pump.</text>
</comment>
<evidence type="ECO:0000256" key="13">
    <source>
        <dbReference type="SAM" id="Phobius"/>
    </source>
</evidence>
<gene>
    <name evidence="14" type="ORF">IAD42_08540</name>
</gene>
<evidence type="ECO:0000256" key="5">
    <source>
        <dbReference type="ARBA" id="ARBA00022448"/>
    </source>
</evidence>
<dbReference type="InterPro" id="IPR050222">
    <property type="entry name" value="MATE_MdtK"/>
</dbReference>
<dbReference type="NCBIfam" id="TIGR00797">
    <property type="entry name" value="matE"/>
    <property type="match status" value="1"/>
</dbReference>
<dbReference type="Pfam" id="PF01554">
    <property type="entry name" value="MatE"/>
    <property type="match status" value="2"/>
</dbReference>
<dbReference type="CDD" id="cd13138">
    <property type="entry name" value="MATE_yoeA_like"/>
    <property type="match status" value="1"/>
</dbReference>
<keyword evidence="6" id="KW-0050">Antiport</keyword>
<dbReference type="Proteomes" id="UP000886876">
    <property type="component" value="Unassembled WGS sequence"/>
</dbReference>
<proteinExistence type="inferred from homology"/>
<evidence type="ECO:0000313" key="14">
    <source>
        <dbReference type="EMBL" id="HIS98008.1"/>
    </source>
</evidence>
<evidence type="ECO:0000256" key="4">
    <source>
        <dbReference type="ARBA" id="ARBA00020268"/>
    </source>
</evidence>
<evidence type="ECO:0000313" key="15">
    <source>
        <dbReference type="Proteomes" id="UP000886876"/>
    </source>
</evidence>
<keyword evidence="7" id="KW-1003">Cell membrane</keyword>
<evidence type="ECO:0000256" key="3">
    <source>
        <dbReference type="ARBA" id="ARBA00010199"/>
    </source>
</evidence>
<feature type="transmembrane region" description="Helical" evidence="13">
    <location>
        <begin position="392"/>
        <end position="413"/>
    </location>
</feature>
<dbReference type="GO" id="GO:0015297">
    <property type="term" value="F:antiporter activity"/>
    <property type="evidence" value="ECO:0007669"/>
    <property type="project" value="UniProtKB-KW"/>
</dbReference>
<reference evidence="14" key="2">
    <citation type="journal article" date="2021" name="PeerJ">
        <title>Extensive microbial diversity within the chicken gut microbiome revealed by metagenomics and culture.</title>
        <authorList>
            <person name="Gilroy R."/>
            <person name="Ravi A."/>
            <person name="Getino M."/>
            <person name="Pursley I."/>
            <person name="Horton D.L."/>
            <person name="Alikhan N.F."/>
            <person name="Baker D."/>
            <person name="Gharbi K."/>
            <person name="Hall N."/>
            <person name="Watson M."/>
            <person name="Adriaenssens E.M."/>
            <person name="Foster-Nyarko E."/>
            <person name="Jarju S."/>
            <person name="Secka A."/>
            <person name="Antonio M."/>
            <person name="Oren A."/>
            <person name="Chaudhuri R.R."/>
            <person name="La Ragione R."/>
            <person name="Hildebrand F."/>
            <person name="Pallen M.J."/>
        </authorList>
    </citation>
    <scope>NUCLEOTIDE SEQUENCE</scope>
    <source>
        <strain evidence="14">ChiHecec3B27-6122</strain>
    </source>
</reference>
<keyword evidence="10" id="KW-0406">Ion transport</keyword>
<dbReference type="InterPro" id="IPR002528">
    <property type="entry name" value="MATE_fam"/>
</dbReference>
<feature type="transmembrane region" description="Helical" evidence="13">
    <location>
        <begin position="64"/>
        <end position="87"/>
    </location>
</feature>
<keyword evidence="9 13" id="KW-1133">Transmembrane helix</keyword>
<dbReference type="AlphaFoldDB" id="A0A9D1K8K1"/>
<evidence type="ECO:0000256" key="8">
    <source>
        <dbReference type="ARBA" id="ARBA00022692"/>
    </source>
</evidence>
<feature type="transmembrane region" description="Helical" evidence="13">
    <location>
        <begin position="289"/>
        <end position="312"/>
    </location>
</feature>
<comment type="similarity">
    <text evidence="3">Belongs to the multi antimicrobial extrusion (MATE) (TC 2.A.66.1) family.</text>
</comment>
<dbReference type="InterPro" id="IPR048279">
    <property type="entry name" value="MdtK-like"/>
</dbReference>
<comment type="subcellular location">
    <subcellularLocation>
        <location evidence="2">Cell membrane</location>
        <topology evidence="2">Multi-pass membrane protein</topology>
    </subcellularLocation>
</comment>
<feature type="transmembrane region" description="Helical" evidence="13">
    <location>
        <begin position="419"/>
        <end position="443"/>
    </location>
</feature>
<feature type="transmembrane region" description="Helical" evidence="13">
    <location>
        <begin position="364"/>
        <end position="385"/>
    </location>
</feature>
<evidence type="ECO:0000256" key="2">
    <source>
        <dbReference type="ARBA" id="ARBA00004651"/>
    </source>
</evidence>
<feature type="transmembrane region" description="Helical" evidence="13">
    <location>
        <begin position="140"/>
        <end position="160"/>
    </location>
</feature>
<feature type="transmembrane region" description="Helical" evidence="13">
    <location>
        <begin position="244"/>
        <end position="269"/>
    </location>
</feature>
<evidence type="ECO:0000256" key="11">
    <source>
        <dbReference type="ARBA" id="ARBA00023136"/>
    </source>
</evidence>
<reference evidence="14" key="1">
    <citation type="submission" date="2020-10" db="EMBL/GenBank/DDBJ databases">
        <authorList>
            <person name="Gilroy R."/>
        </authorList>
    </citation>
    <scope>NUCLEOTIDE SEQUENCE</scope>
    <source>
        <strain evidence="14">ChiHecec3B27-6122</strain>
    </source>
</reference>
<feature type="transmembrane region" description="Helical" evidence="13">
    <location>
        <begin position="99"/>
        <end position="120"/>
    </location>
</feature>
<dbReference type="GO" id="GO:0005886">
    <property type="term" value="C:plasma membrane"/>
    <property type="evidence" value="ECO:0007669"/>
    <property type="project" value="UniProtKB-SubCell"/>
</dbReference>
<dbReference type="PANTHER" id="PTHR43298:SF2">
    <property type="entry name" value="FMN_FAD EXPORTER YEEO-RELATED"/>
    <property type="match status" value="1"/>
</dbReference>
<evidence type="ECO:0000256" key="7">
    <source>
        <dbReference type="ARBA" id="ARBA00022475"/>
    </source>
</evidence>
<dbReference type="GO" id="GO:0042910">
    <property type="term" value="F:xenobiotic transmembrane transporter activity"/>
    <property type="evidence" value="ECO:0007669"/>
    <property type="project" value="InterPro"/>
</dbReference>
<dbReference type="EMBL" id="DVJS01000212">
    <property type="protein sequence ID" value="HIS98008.1"/>
    <property type="molecule type" value="Genomic_DNA"/>
</dbReference>
<keyword evidence="11 13" id="KW-0472">Membrane</keyword>
<keyword evidence="8 13" id="KW-0812">Transmembrane</keyword>
<protein>
    <recommendedName>
        <fullName evidence="4">Probable multidrug resistance protein NorM</fullName>
    </recommendedName>
    <alternativeName>
        <fullName evidence="12">Multidrug-efflux transporter</fullName>
    </alternativeName>
</protein>
<evidence type="ECO:0000256" key="1">
    <source>
        <dbReference type="ARBA" id="ARBA00003408"/>
    </source>
</evidence>
<evidence type="ECO:0000256" key="10">
    <source>
        <dbReference type="ARBA" id="ARBA00023065"/>
    </source>
</evidence>
<sequence>MERRDMTSGSEWKEILLFSLPIMAGQFLQQLYNTVDGVVVGNYGGATQTICENMIAAVGSCVSLIFLFLAISIGLGNGGAVLVAQLYGARRTAELRRAASTLLITLVGLGTLLTIVGSVFARPLVVGLMRVTSPAIVDMAVEYFAIYSLGLIFQYIYNAVAGILRAIGDSRATMYFLIVSAGLNTVLDIWFVASFGWGVMGVAVATVIAQAASAIVSVAYMFIKYPIFRFKRGEFVFDREKFVISLRLGIPAIIQQAVISLGNVFIQRLVNSFTDATMAAFTVGNRMEAYALVPIFGLNTGVATFTGQNVGALKYDRVHRGWRVSTIMCCISSVAIGLVINLLAVDFARLFNLSGEAMSQAVEYQRYMSCCVVLFAAYMPASGLLQGAGDAIVVSCTSLATLSVRVAVAYMLAYVFHVGYASCWLALPAGWTVGICIVIPRYFSRKWMSKRVVKDPIPESEAEEAELLE</sequence>
<dbReference type="GO" id="GO:0006811">
    <property type="term" value="P:monoatomic ion transport"/>
    <property type="evidence" value="ECO:0007669"/>
    <property type="project" value="UniProtKB-KW"/>
</dbReference>